<dbReference type="RefSeq" id="WP_198737221.1">
    <property type="nucleotide sequence ID" value="NZ_JAEIOT010000017.1"/>
</dbReference>
<gene>
    <name evidence="1" type="ORF">JDV76_12385</name>
</gene>
<accession>A0ABS0W2D8</accession>
<evidence type="ECO:0000313" key="1">
    <source>
        <dbReference type="EMBL" id="MBI9001752.1"/>
    </source>
</evidence>
<sequence>MIMNAANWILHNRLPMGGVESVSDSNLEYLIAQAAPLSGIKNIQAVPALDGSWNLSIADVLLRLGEYTFPYARTPLGGLTRLIPVLKYMYCFEKNINGQIVTSDLIDMAVYSTRSKISEELGIGFSLITAEKWMRDTFGLSIVRFFDIELVSKNKYPNVSHAINKPKKRTLRADWLVRASSPSKPKKEYLFLVESKGTGTAGAHKPMLQKAVQQLAATTVDNQALQGLGVCTYSPLGGLTIYAIDPPRDDENSNLPFLETPHSVKGDYRVLREGAGEWYEHPMAIDDRGFSDREPHLGLDLRSEPLSRLCALQTALNLAHWSSDYRLLDSLHHAFRTPSPMGLRSKLEFEYRLETSQGWAVGYVVPIPGCRAALFSGVLEKISLALADLDFEQANILNAEAHGSARGEAVRPTAENVEIGNLAISGSGAVLAIIDL</sequence>
<proteinExistence type="predicted"/>
<dbReference type="Proteomes" id="UP000625574">
    <property type="component" value="Unassembled WGS sequence"/>
</dbReference>
<keyword evidence="2" id="KW-1185">Reference proteome</keyword>
<evidence type="ECO:0000313" key="2">
    <source>
        <dbReference type="Proteomes" id="UP000625574"/>
    </source>
</evidence>
<comment type="caution">
    <text evidence="1">The sequence shown here is derived from an EMBL/GenBank/DDBJ whole genome shotgun (WGS) entry which is preliminary data.</text>
</comment>
<name>A0ABS0W2D8_9CORY</name>
<reference evidence="1 2" key="1">
    <citation type="submission" date="2020-12" db="EMBL/GenBank/DDBJ databases">
        <title>Genome public.</title>
        <authorList>
            <person name="Sun Q."/>
        </authorList>
    </citation>
    <scope>NUCLEOTIDE SEQUENCE [LARGE SCALE GENOMIC DNA]</scope>
    <source>
        <strain evidence="1 2">CCM 8864</strain>
    </source>
</reference>
<dbReference type="EMBL" id="JAEIOT010000017">
    <property type="protein sequence ID" value="MBI9001752.1"/>
    <property type="molecule type" value="Genomic_DNA"/>
</dbReference>
<organism evidence="1 2">
    <name type="scientific">Corynebacterium marambiense</name>
    <dbReference type="NCBI Taxonomy" id="2765364"/>
    <lineage>
        <taxon>Bacteria</taxon>
        <taxon>Bacillati</taxon>
        <taxon>Actinomycetota</taxon>
        <taxon>Actinomycetes</taxon>
        <taxon>Mycobacteriales</taxon>
        <taxon>Corynebacteriaceae</taxon>
        <taxon>Corynebacterium</taxon>
    </lineage>
</organism>
<protein>
    <submittedName>
        <fullName evidence="1">Uncharacterized protein</fullName>
    </submittedName>
</protein>